<dbReference type="PROSITE" id="PS50011">
    <property type="entry name" value="PROTEIN_KINASE_DOM"/>
    <property type="match status" value="1"/>
</dbReference>
<dbReference type="SUPFAM" id="SSF56112">
    <property type="entry name" value="Protein kinase-like (PK-like)"/>
    <property type="match status" value="1"/>
</dbReference>
<gene>
    <name evidence="3" type="ORF">O3P69_007183</name>
</gene>
<dbReference type="Gene3D" id="1.10.510.10">
    <property type="entry name" value="Transferase(Phosphotransferase) domain 1"/>
    <property type="match status" value="1"/>
</dbReference>
<proteinExistence type="predicted"/>
<evidence type="ECO:0000313" key="4">
    <source>
        <dbReference type="Proteomes" id="UP001487740"/>
    </source>
</evidence>
<dbReference type="InterPro" id="IPR011009">
    <property type="entry name" value="Kinase-like_dom_sf"/>
</dbReference>
<accession>A0AAW0V630</accession>
<comment type="caution">
    <text evidence="3">The sequence shown here is derived from an EMBL/GenBank/DDBJ whole genome shotgun (WGS) entry which is preliminary data.</text>
</comment>
<feature type="compositionally biased region" description="Polar residues" evidence="1">
    <location>
        <begin position="297"/>
        <end position="310"/>
    </location>
</feature>
<dbReference type="PANTHER" id="PTHR44329:SF253">
    <property type="entry name" value="KINASE SUPPRESSOR OF RAS 2"/>
    <property type="match status" value="1"/>
</dbReference>
<feature type="region of interest" description="Disordered" evidence="1">
    <location>
        <begin position="297"/>
        <end position="406"/>
    </location>
</feature>
<feature type="compositionally biased region" description="Low complexity" evidence="1">
    <location>
        <begin position="106"/>
        <end position="119"/>
    </location>
</feature>
<feature type="compositionally biased region" description="Polar residues" evidence="1">
    <location>
        <begin position="262"/>
        <end position="280"/>
    </location>
</feature>
<organism evidence="3 4">
    <name type="scientific">Scylla paramamosain</name>
    <name type="common">Mud crab</name>
    <dbReference type="NCBI Taxonomy" id="85552"/>
    <lineage>
        <taxon>Eukaryota</taxon>
        <taxon>Metazoa</taxon>
        <taxon>Ecdysozoa</taxon>
        <taxon>Arthropoda</taxon>
        <taxon>Crustacea</taxon>
        <taxon>Multicrustacea</taxon>
        <taxon>Malacostraca</taxon>
        <taxon>Eumalacostraca</taxon>
        <taxon>Eucarida</taxon>
        <taxon>Decapoda</taxon>
        <taxon>Pleocyemata</taxon>
        <taxon>Brachyura</taxon>
        <taxon>Eubrachyura</taxon>
        <taxon>Portunoidea</taxon>
        <taxon>Portunidae</taxon>
        <taxon>Portuninae</taxon>
        <taxon>Scylla</taxon>
    </lineage>
</organism>
<feature type="domain" description="Protein kinase" evidence="2">
    <location>
        <begin position="443"/>
        <end position="717"/>
    </location>
</feature>
<dbReference type="EMBL" id="JARAKH010000002">
    <property type="protein sequence ID" value="KAK8406312.1"/>
    <property type="molecule type" value="Genomic_DNA"/>
</dbReference>
<dbReference type="Gene3D" id="3.30.200.20">
    <property type="entry name" value="Phosphorylase Kinase, domain 1"/>
    <property type="match status" value="1"/>
</dbReference>
<feature type="compositionally biased region" description="Pro residues" evidence="1">
    <location>
        <begin position="128"/>
        <end position="141"/>
    </location>
</feature>
<dbReference type="InterPro" id="IPR000719">
    <property type="entry name" value="Prot_kinase_dom"/>
</dbReference>
<dbReference type="PANTHER" id="PTHR44329">
    <property type="entry name" value="SERINE/THREONINE-PROTEIN KINASE TNNI3K-RELATED"/>
    <property type="match status" value="1"/>
</dbReference>
<feature type="compositionally biased region" description="Acidic residues" evidence="1">
    <location>
        <begin position="393"/>
        <end position="404"/>
    </location>
</feature>
<feature type="region of interest" description="Disordered" evidence="1">
    <location>
        <begin position="720"/>
        <end position="742"/>
    </location>
</feature>
<keyword evidence="4" id="KW-1185">Reference proteome</keyword>
<dbReference type="GO" id="GO:0005524">
    <property type="term" value="F:ATP binding"/>
    <property type="evidence" value="ECO:0007669"/>
    <property type="project" value="InterPro"/>
</dbReference>
<dbReference type="Pfam" id="PF00069">
    <property type="entry name" value="Pkinase"/>
    <property type="match status" value="1"/>
</dbReference>
<name>A0AAW0V630_SCYPA</name>
<dbReference type="InterPro" id="IPR051681">
    <property type="entry name" value="Ser/Thr_Kinases-Pseudokinases"/>
</dbReference>
<evidence type="ECO:0000256" key="1">
    <source>
        <dbReference type="SAM" id="MobiDB-lite"/>
    </source>
</evidence>
<reference evidence="3 4" key="1">
    <citation type="submission" date="2023-03" db="EMBL/GenBank/DDBJ databases">
        <title>High-quality genome of Scylla paramamosain provides insights in environmental adaptation.</title>
        <authorList>
            <person name="Zhang L."/>
        </authorList>
    </citation>
    <scope>NUCLEOTIDE SEQUENCE [LARGE SCALE GENOMIC DNA]</scope>
    <source>
        <strain evidence="3">LZ_2023a</strain>
        <tissue evidence="3">Muscle</tissue>
    </source>
</reference>
<evidence type="ECO:0000313" key="3">
    <source>
        <dbReference type="EMBL" id="KAK8406312.1"/>
    </source>
</evidence>
<dbReference type="GO" id="GO:0004674">
    <property type="term" value="F:protein serine/threonine kinase activity"/>
    <property type="evidence" value="ECO:0007669"/>
    <property type="project" value="TreeGrafter"/>
</dbReference>
<protein>
    <recommendedName>
        <fullName evidence="2">Protein kinase domain-containing protein</fullName>
    </recommendedName>
</protein>
<sequence>MGSLGKVGGGGRGKEVCIEDVSGGEGARRGVRHCGGANRGAGEAAQHSIQSESGQPVRQVRIVVRVTALSVRAWRFLELLVQGNAGCPRDEDSGSVGSCSPPPSPFTSAPSPAALPTLADTEEDPAPQFSPPPTLQVPPAHPGLTLSGLMGLPLKPLGGEGALGPPGEESLDPGVVELLGSGDERTTALRTSQRFYLRLVQWLGRKRRPGRTPRSAEHHHKVHYGLRPEVPPHDSKTARKRFADLLRRAARGGSWEEGRTLLPQQESGYSSPNISAQHTPTAHHRLVNQSSFMRRSLELSPQRTTPSTRPRMSLPADHLRRTLDGRFSTQAAERRRRLSRGKTISQDDGFPPAPPQTLTTPQEGGCGGRSATPLVTSARRMSRPGSSSREESTGEESGFEEEEPVEVRVPPLVLEERRDSGSSTTAAAAHDPLAEWAIPWDQLRFGHVLRRGSTTNIYRGRWHGDVMIHTFDGTHGTTERRFWELVASLSMIRHENIVLFMGASMAPPNLAIVTGVRRGMSLHQHTSSRGSIPYPSRVNIARQVAQAMSYLHSRGIIHGRLNSRNVFLEAKIKLSLLDHSMAESSPVGEHTGYLAQGLLTYLPPEASQQPLLTLLLPQMMRTLQVVPPHVTVAASPTQQSDVYMYGTLLYELFAEAPPFATQHPHAVILQVGRRRQPSTEDLQCTQNLKTLIGECWDAETAQRPVFPDILRTLQQTLSLHRAHSTSEPERLNRMGVSGRISC</sequence>
<feature type="compositionally biased region" description="Low complexity" evidence="1">
    <location>
        <begin position="377"/>
        <end position="387"/>
    </location>
</feature>
<evidence type="ECO:0000259" key="2">
    <source>
        <dbReference type="PROSITE" id="PS50011"/>
    </source>
</evidence>
<dbReference type="Proteomes" id="UP001487740">
    <property type="component" value="Unassembled WGS sequence"/>
</dbReference>
<feature type="region of interest" description="Disordered" evidence="1">
    <location>
        <begin position="256"/>
        <end position="281"/>
    </location>
</feature>
<feature type="region of interest" description="Disordered" evidence="1">
    <location>
        <begin position="88"/>
        <end position="152"/>
    </location>
</feature>
<dbReference type="AlphaFoldDB" id="A0AAW0V630"/>